<evidence type="ECO:0008006" key="2">
    <source>
        <dbReference type="Google" id="ProtNLM"/>
    </source>
</evidence>
<dbReference type="PANTHER" id="PTHR35828">
    <property type="entry name" value="OS08G0203800 PROTEIN-RELATED"/>
    <property type="match status" value="1"/>
</dbReference>
<evidence type="ECO:0000313" key="1">
    <source>
        <dbReference type="EnsemblPlants" id="EMT05719"/>
    </source>
</evidence>
<dbReference type="EnsemblPlants" id="EMT05719">
    <property type="protein sequence ID" value="EMT05719"/>
    <property type="gene ID" value="F775_12662"/>
</dbReference>
<dbReference type="AlphaFoldDB" id="M8AWC5"/>
<organism evidence="1">
    <name type="scientific">Aegilops tauschii</name>
    <name type="common">Tausch's goatgrass</name>
    <name type="synonym">Aegilops squarrosa</name>
    <dbReference type="NCBI Taxonomy" id="37682"/>
    <lineage>
        <taxon>Eukaryota</taxon>
        <taxon>Viridiplantae</taxon>
        <taxon>Streptophyta</taxon>
        <taxon>Embryophyta</taxon>
        <taxon>Tracheophyta</taxon>
        <taxon>Spermatophyta</taxon>
        <taxon>Magnoliopsida</taxon>
        <taxon>Liliopsida</taxon>
        <taxon>Poales</taxon>
        <taxon>Poaceae</taxon>
        <taxon>BOP clade</taxon>
        <taxon>Pooideae</taxon>
        <taxon>Triticodae</taxon>
        <taxon>Triticeae</taxon>
        <taxon>Triticinae</taxon>
        <taxon>Aegilops</taxon>
    </lineage>
</organism>
<proteinExistence type="predicted"/>
<reference evidence="1" key="1">
    <citation type="submission" date="2015-06" db="UniProtKB">
        <authorList>
            <consortium name="EnsemblPlants"/>
        </authorList>
    </citation>
    <scope>IDENTIFICATION</scope>
</reference>
<protein>
    <recommendedName>
        <fullName evidence="2">F-box associated domain-containing protein</fullName>
    </recommendedName>
</protein>
<name>M8AWC5_AEGTA</name>
<sequence>MGHPSALLGFFVQRDRGLVFVPAPSGPTLGSGCRFLPSPVGGVQADLLDGATPVTARHGLLLVRLARGSNKNSVHLAVYDSLTRTCDVLPPLQCGVSCISCAILIGSDYRSSDELQQRASSPGYSTFFTVQTLVNYVDAHRMEHKCNLYMFSSAKASWSAPTSCFGDKTWAYRNGGGFWMPYESHIRHSYNAVVCGGMTHWLAAYQPVGGPRKYHTFNVSVDTGHVSLTEVSIPLVKGLYGWPILCVGVEGALVLLNVHNKAGIPRLDIWTRRGGSDRESETFWLPVGVFDLKSPTKKWCPAMIRVWLGEKSGTLFILDASCHTHKLDIETGAMEDVTGLLRYSLSISAVSIEIDWPALFLSRLGRHLC</sequence>
<dbReference type="PANTHER" id="PTHR35828:SF21">
    <property type="entry name" value="F-BOX DOMAIN-CONTAINING PROTEIN"/>
    <property type="match status" value="1"/>
</dbReference>
<accession>M8AWC5</accession>